<evidence type="ECO:0000256" key="1">
    <source>
        <dbReference type="ARBA" id="ARBA00004127"/>
    </source>
</evidence>
<accession>A0AAV1BWU2</accession>
<evidence type="ECO:0000313" key="9">
    <source>
        <dbReference type="Proteomes" id="UP001161247"/>
    </source>
</evidence>
<evidence type="ECO:0000313" key="8">
    <source>
        <dbReference type="EMBL" id="CAI9087725.1"/>
    </source>
</evidence>
<gene>
    <name evidence="8" type="ORF">OLC1_LOCUS476</name>
</gene>
<dbReference type="Pfam" id="PF06749">
    <property type="entry name" value="DUF1218"/>
    <property type="match status" value="1"/>
</dbReference>
<keyword evidence="2 7" id="KW-0812">Transmembrane</keyword>
<evidence type="ECO:0000256" key="4">
    <source>
        <dbReference type="ARBA" id="ARBA00022989"/>
    </source>
</evidence>
<dbReference type="InterPro" id="IPR009606">
    <property type="entry name" value="DEAL/Modifying_wall_lignin1/2"/>
</dbReference>
<feature type="transmembrane region" description="Helical" evidence="7">
    <location>
        <begin position="95"/>
        <end position="115"/>
    </location>
</feature>
<dbReference type="InterPro" id="IPR052222">
    <property type="entry name" value="DESIGUAL"/>
</dbReference>
<organism evidence="8 9">
    <name type="scientific">Oldenlandia corymbosa var. corymbosa</name>
    <dbReference type="NCBI Taxonomy" id="529605"/>
    <lineage>
        <taxon>Eukaryota</taxon>
        <taxon>Viridiplantae</taxon>
        <taxon>Streptophyta</taxon>
        <taxon>Embryophyta</taxon>
        <taxon>Tracheophyta</taxon>
        <taxon>Spermatophyta</taxon>
        <taxon>Magnoliopsida</taxon>
        <taxon>eudicotyledons</taxon>
        <taxon>Gunneridae</taxon>
        <taxon>Pentapetalae</taxon>
        <taxon>asterids</taxon>
        <taxon>lamiids</taxon>
        <taxon>Gentianales</taxon>
        <taxon>Rubiaceae</taxon>
        <taxon>Rubioideae</taxon>
        <taxon>Spermacoceae</taxon>
        <taxon>Hedyotis-Oldenlandia complex</taxon>
        <taxon>Oldenlandia</taxon>
    </lineage>
</organism>
<evidence type="ECO:0000256" key="5">
    <source>
        <dbReference type="ARBA" id="ARBA00023136"/>
    </source>
</evidence>
<protein>
    <submittedName>
        <fullName evidence="8">OLC1v1021871C1</fullName>
    </submittedName>
</protein>
<feature type="transmembrane region" description="Helical" evidence="7">
    <location>
        <begin position="6"/>
        <end position="27"/>
    </location>
</feature>
<proteinExistence type="inferred from homology"/>
<feature type="transmembrane region" description="Helical" evidence="7">
    <location>
        <begin position="56"/>
        <end position="83"/>
    </location>
</feature>
<name>A0AAV1BWU2_OLDCO</name>
<keyword evidence="4 7" id="KW-1133">Transmembrane helix</keyword>
<dbReference type="GO" id="GO:0012505">
    <property type="term" value="C:endomembrane system"/>
    <property type="evidence" value="ECO:0007669"/>
    <property type="project" value="UniProtKB-SubCell"/>
</dbReference>
<dbReference type="PANTHER" id="PTHR31769">
    <property type="entry name" value="OS07G0462200 PROTEIN-RELATED"/>
    <property type="match status" value="1"/>
</dbReference>
<evidence type="ECO:0000256" key="2">
    <source>
        <dbReference type="ARBA" id="ARBA00022692"/>
    </source>
</evidence>
<evidence type="ECO:0000256" key="7">
    <source>
        <dbReference type="SAM" id="Phobius"/>
    </source>
</evidence>
<evidence type="ECO:0000256" key="3">
    <source>
        <dbReference type="ARBA" id="ARBA00022729"/>
    </source>
</evidence>
<dbReference type="AlphaFoldDB" id="A0AAV1BWU2"/>
<dbReference type="Proteomes" id="UP001161247">
    <property type="component" value="Chromosome 1"/>
</dbReference>
<comment type="subcellular location">
    <subcellularLocation>
        <location evidence="1">Endomembrane system</location>
        <topology evidence="1">Multi-pass membrane protein</topology>
    </subcellularLocation>
</comment>
<reference evidence="8" key="1">
    <citation type="submission" date="2023-03" db="EMBL/GenBank/DDBJ databases">
        <authorList>
            <person name="Julca I."/>
        </authorList>
    </citation>
    <scope>NUCLEOTIDE SEQUENCE</scope>
</reference>
<comment type="similarity">
    <text evidence="6">Belongs to the DESIGUAL family.</text>
</comment>
<keyword evidence="3" id="KW-0732">Signal</keyword>
<feature type="transmembrane region" description="Helical" evidence="7">
    <location>
        <begin position="135"/>
        <end position="155"/>
    </location>
</feature>
<dbReference type="EMBL" id="OX459118">
    <property type="protein sequence ID" value="CAI9087725.1"/>
    <property type="molecule type" value="Genomic_DNA"/>
</dbReference>
<keyword evidence="5 7" id="KW-0472">Membrane</keyword>
<evidence type="ECO:0000256" key="6">
    <source>
        <dbReference type="ARBA" id="ARBA00029467"/>
    </source>
</evidence>
<keyword evidence="9" id="KW-1185">Reference proteome</keyword>
<sequence>MADKNAIRYLVCLVIIIMDVTAGILGIQAEIAENKASNLRVWVFECRDPSYQAFKLGLIAALLLSLAHMVSIMLSGCVCIWSKQELDQSTNNKQLAAASHVLSWIIMAVAFFMLISGALSNTRSRQNCGISHNRLLSIGGVLCFLHGLFAVAYYITATATIQEENKLKPATPAAPTSAV</sequence>